<dbReference type="InterPro" id="IPR036034">
    <property type="entry name" value="PDZ_sf"/>
</dbReference>
<dbReference type="GeneID" id="25903085"/>
<dbReference type="InterPro" id="IPR001478">
    <property type="entry name" value="PDZ"/>
</dbReference>
<gene>
    <name evidence="2" type="ORF">SARC_02581</name>
</gene>
<keyword evidence="3" id="KW-1185">Reference proteome</keyword>
<dbReference type="Gene3D" id="2.30.42.10">
    <property type="match status" value="1"/>
</dbReference>
<evidence type="ECO:0000313" key="3">
    <source>
        <dbReference type="Proteomes" id="UP000054560"/>
    </source>
</evidence>
<accession>A0A0L0G8N7</accession>
<evidence type="ECO:0000259" key="1">
    <source>
        <dbReference type="PROSITE" id="PS50106"/>
    </source>
</evidence>
<feature type="domain" description="PDZ" evidence="1">
    <location>
        <begin position="25"/>
        <end position="75"/>
    </location>
</feature>
<dbReference type="SUPFAM" id="SSF50156">
    <property type="entry name" value="PDZ domain-like"/>
    <property type="match status" value="1"/>
</dbReference>
<organism evidence="2 3">
    <name type="scientific">Sphaeroforma arctica JP610</name>
    <dbReference type="NCBI Taxonomy" id="667725"/>
    <lineage>
        <taxon>Eukaryota</taxon>
        <taxon>Ichthyosporea</taxon>
        <taxon>Ichthyophonida</taxon>
        <taxon>Sphaeroforma</taxon>
    </lineage>
</organism>
<proteinExistence type="predicted"/>
<sequence length="105" mass="11700">MRFYCKLPGCESAHTMYTKCGTKHEVEIEKRAGGKFGVDLLNLGHEYYVTKIATGTKYPAYRSGLSFGDRIDGINYDDMSTIANPVAHLRATDSVELTYTPRTAL</sequence>
<dbReference type="Proteomes" id="UP000054560">
    <property type="component" value="Unassembled WGS sequence"/>
</dbReference>
<name>A0A0L0G8N7_9EUKA</name>
<dbReference type="RefSeq" id="XP_014159148.1">
    <property type="nucleotide sequence ID" value="XM_014303673.1"/>
</dbReference>
<reference evidence="2 3" key="1">
    <citation type="submission" date="2011-02" db="EMBL/GenBank/DDBJ databases">
        <title>The Genome Sequence of Sphaeroforma arctica JP610.</title>
        <authorList>
            <consortium name="The Broad Institute Genome Sequencing Platform"/>
            <person name="Russ C."/>
            <person name="Cuomo C."/>
            <person name="Young S.K."/>
            <person name="Zeng Q."/>
            <person name="Gargeya S."/>
            <person name="Alvarado L."/>
            <person name="Berlin A."/>
            <person name="Chapman S.B."/>
            <person name="Chen Z."/>
            <person name="Freedman E."/>
            <person name="Gellesch M."/>
            <person name="Goldberg J."/>
            <person name="Griggs A."/>
            <person name="Gujja S."/>
            <person name="Heilman E."/>
            <person name="Heiman D."/>
            <person name="Howarth C."/>
            <person name="Mehta T."/>
            <person name="Neiman D."/>
            <person name="Pearson M."/>
            <person name="Roberts A."/>
            <person name="Saif S."/>
            <person name="Shea T."/>
            <person name="Shenoy N."/>
            <person name="Sisk P."/>
            <person name="Stolte C."/>
            <person name="Sykes S."/>
            <person name="White J."/>
            <person name="Yandava C."/>
            <person name="Burger G."/>
            <person name="Gray M.W."/>
            <person name="Holland P.W.H."/>
            <person name="King N."/>
            <person name="Lang F.B.F."/>
            <person name="Roger A.J."/>
            <person name="Ruiz-Trillo I."/>
            <person name="Haas B."/>
            <person name="Nusbaum C."/>
            <person name="Birren B."/>
        </authorList>
    </citation>
    <scope>NUCLEOTIDE SEQUENCE [LARGE SCALE GENOMIC DNA]</scope>
    <source>
        <strain evidence="2 3">JP610</strain>
    </source>
</reference>
<evidence type="ECO:0000313" key="2">
    <source>
        <dbReference type="EMBL" id="KNC85246.1"/>
    </source>
</evidence>
<protein>
    <recommendedName>
        <fullName evidence="1">PDZ domain-containing protein</fullName>
    </recommendedName>
</protein>
<dbReference type="EMBL" id="KQ241713">
    <property type="protein sequence ID" value="KNC85246.1"/>
    <property type="molecule type" value="Genomic_DNA"/>
</dbReference>
<dbReference type="PROSITE" id="PS50106">
    <property type="entry name" value="PDZ"/>
    <property type="match status" value="1"/>
</dbReference>
<dbReference type="AlphaFoldDB" id="A0A0L0G8N7"/>